<evidence type="ECO:0000256" key="3">
    <source>
        <dbReference type="ARBA" id="ARBA00023002"/>
    </source>
</evidence>
<dbReference type="PRINTS" id="PR00080">
    <property type="entry name" value="SDRFAMILY"/>
</dbReference>
<accession>A0A9P4GU49</accession>
<dbReference type="InterPro" id="IPR052178">
    <property type="entry name" value="Sec_Metab_Biosynth_SDR"/>
</dbReference>
<dbReference type="RefSeq" id="XP_040794368.1">
    <property type="nucleotide sequence ID" value="XM_040932663.1"/>
</dbReference>
<feature type="compositionally biased region" description="Basic and acidic residues" evidence="5">
    <location>
        <begin position="297"/>
        <end position="324"/>
    </location>
</feature>
<dbReference type="Gene3D" id="3.40.50.720">
    <property type="entry name" value="NAD(P)-binding Rossmann-like Domain"/>
    <property type="match status" value="1"/>
</dbReference>
<dbReference type="FunFam" id="3.40.50.720:FF:000084">
    <property type="entry name" value="Short-chain dehydrogenase reductase"/>
    <property type="match status" value="1"/>
</dbReference>
<organism evidence="6 7">
    <name type="scientific">Cucurbitaria berberidis CBS 394.84</name>
    <dbReference type="NCBI Taxonomy" id="1168544"/>
    <lineage>
        <taxon>Eukaryota</taxon>
        <taxon>Fungi</taxon>
        <taxon>Dikarya</taxon>
        <taxon>Ascomycota</taxon>
        <taxon>Pezizomycotina</taxon>
        <taxon>Dothideomycetes</taxon>
        <taxon>Pleosporomycetidae</taxon>
        <taxon>Pleosporales</taxon>
        <taxon>Pleosporineae</taxon>
        <taxon>Cucurbitariaceae</taxon>
        <taxon>Cucurbitaria</taxon>
    </lineage>
</organism>
<sequence length="359" mass="39048">MFLRPSNVTLTRAATRCFSRDVSALSAATHYNSTLTLQSNRSSSTTTRMQTRQGTNYITNQLHRPYSNMSTNNSELQLSTVFDVKGKVALVTGGGSGIGLMITQTLAVNGAKVYIVGRTEEKLEKVVEVHGKDIAGEIIPIVGDVSKKDGVEKLVKEIESREKCLCILVNNAGIAPGKVETSVDSAEEFKENVFEPATEKEWLDVYQTNVVGPFLMSTAFLPLLQKATEVHKGYSGTIVNISSISGHIKISQGHFAYNTSKGATIHLNKLLASEIAKNKIKVRVNSIAPGVFPSEMTTKESRDDNQKSEMPKEHKEHLPSQRPGKDQDMAAAILFVVACQYLNGQTVTVDGGYAIQVGN</sequence>
<keyword evidence="7" id="KW-1185">Reference proteome</keyword>
<comment type="similarity">
    <text evidence="1 4">Belongs to the short-chain dehydrogenases/reductases (SDR) family.</text>
</comment>
<dbReference type="Pfam" id="PF00106">
    <property type="entry name" value="adh_short"/>
    <property type="match status" value="1"/>
</dbReference>
<keyword evidence="3" id="KW-0560">Oxidoreductase</keyword>
<dbReference type="OrthoDB" id="3819888at2759"/>
<dbReference type="AlphaFoldDB" id="A0A9P4GU49"/>
<dbReference type="CDD" id="cd05233">
    <property type="entry name" value="SDR_c"/>
    <property type="match status" value="1"/>
</dbReference>
<dbReference type="GeneID" id="63849914"/>
<dbReference type="InterPro" id="IPR020904">
    <property type="entry name" value="Sc_DH/Rdtase_CS"/>
</dbReference>
<dbReference type="InterPro" id="IPR036291">
    <property type="entry name" value="NAD(P)-bd_dom_sf"/>
</dbReference>
<evidence type="ECO:0000256" key="1">
    <source>
        <dbReference type="ARBA" id="ARBA00006484"/>
    </source>
</evidence>
<dbReference type="PANTHER" id="PTHR43618">
    <property type="entry name" value="7-ALPHA-HYDROXYSTEROID DEHYDROGENASE"/>
    <property type="match status" value="1"/>
</dbReference>
<evidence type="ECO:0000313" key="6">
    <source>
        <dbReference type="EMBL" id="KAF1851805.1"/>
    </source>
</evidence>
<dbReference type="Proteomes" id="UP000800039">
    <property type="component" value="Unassembled WGS sequence"/>
</dbReference>
<evidence type="ECO:0000313" key="7">
    <source>
        <dbReference type="Proteomes" id="UP000800039"/>
    </source>
</evidence>
<feature type="region of interest" description="Disordered" evidence="5">
    <location>
        <begin position="293"/>
        <end position="324"/>
    </location>
</feature>
<evidence type="ECO:0000256" key="5">
    <source>
        <dbReference type="SAM" id="MobiDB-lite"/>
    </source>
</evidence>
<reference evidence="6" key="1">
    <citation type="submission" date="2020-01" db="EMBL/GenBank/DDBJ databases">
        <authorList>
            <consortium name="DOE Joint Genome Institute"/>
            <person name="Haridas S."/>
            <person name="Albert R."/>
            <person name="Binder M."/>
            <person name="Bloem J."/>
            <person name="Labutti K."/>
            <person name="Salamov A."/>
            <person name="Andreopoulos B."/>
            <person name="Baker S.E."/>
            <person name="Barry K."/>
            <person name="Bills G."/>
            <person name="Bluhm B.H."/>
            <person name="Cannon C."/>
            <person name="Castanera R."/>
            <person name="Culley D.E."/>
            <person name="Daum C."/>
            <person name="Ezra D."/>
            <person name="Gonzalez J.B."/>
            <person name="Henrissat B."/>
            <person name="Kuo A."/>
            <person name="Liang C."/>
            <person name="Lipzen A."/>
            <person name="Lutzoni F."/>
            <person name="Magnuson J."/>
            <person name="Mondo S."/>
            <person name="Nolan M."/>
            <person name="Ohm R."/>
            <person name="Pangilinan J."/>
            <person name="Park H.-J."/>
            <person name="Ramirez L."/>
            <person name="Alfaro M."/>
            <person name="Sun H."/>
            <person name="Tritt A."/>
            <person name="Yoshinaga Y."/>
            <person name="Zwiers L.-H."/>
            <person name="Turgeon B.G."/>
            <person name="Goodwin S.B."/>
            <person name="Spatafora J.W."/>
            <person name="Crous P.W."/>
            <person name="Grigoriev I.V."/>
        </authorList>
    </citation>
    <scope>NUCLEOTIDE SEQUENCE</scope>
    <source>
        <strain evidence="6">CBS 394.84</strain>
    </source>
</reference>
<protein>
    <submittedName>
        <fullName evidence="6">NAD(P)-binding protein</fullName>
    </submittedName>
</protein>
<dbReference type="PRINTS" id="PR00081">
    <property type="entry name" value="GDHRDH"/>
</dbReference>
<dbReference type="PROSITE" id="PS00061">
    <property type="entry name" value="ADH_SHORT"/>
    <property type="match status" value="1"/>
</dbReference>
<dbReference type="EMBL" id="ML976614">
    <property type="protein sequence ID" value="KAF1851805.1"/>
    <property type="molecule type" value="Genomic_DNA"/>
</dbReference>
<dbReference type="PANTHER" id="PTHR43618:SF4">
    <property type="entry name" value="SHORT CHAIN DEHYDROGENASE_REDUCTASE FAMILY (AFU_ORTHOLOGUE AFUA_7G04540)"/>
    <property type="match status" value="1"/>
</dbReference>
<gene>
    <name evidence="6" type="ORF">K460DRAFT_362550</name>
</gene>
<dbReference type="SUPFAM" id="SSF51735">
    <property type="entry name" value="NAD(P)-binding Rossmann-fold domains"/>
    <property type="match status" value="1"/>
</dbReference>
<evidence type="ECO:0000256" key="4">
    <source>
        <dbReference type="RuleBase" id="RU000363"/>
    </source>
</evidence>
<evidence type="ECO:0000256" key="2">
    <source>
        <dbReference type="ARBA" id="ARBA00022857"/>
    </source>
</evidence>
<keyword evidence="2" id="KW-0521">NADP</keyword>
<dbReference type="InterPro" id="IPR002347">
    <property type="entry name" value="SDR_fam"/>
</dbReference>
<comment type="caution">
    <text evidence="6">The sequence shown here is derived from an EMBL/GenBank/DDBJ whole genome shotgun (WGS) entry which is preliminary data.</text>
</comment>
<proteinExistence type="inferred from homology"/>
<name>A0A9P4GU49_9PLEO</name>
<dbReference type="GO" id="GO:0016491">
    <property type="term" value="F:oxidoreductase activity"/>
    <property type="evidence" value="ECO:0007669"/>
    <property type="project" value="UniProtKB-KW"/>
</dbReference>